<evidence type="ECO:0000313" key="1">
    <source>
        <dbReference type="EMBL" id="GIY34609.1"/>
    </source>
</evidence>
<protein>
    <submittedName>
        <fullName evidence="1">Uncharacterized protein</fullName>
    </submittedName>
</protein>
<evidence type="ECO:0000313" key="2">
    <source>
        <dbReference type="Proteomes" id="UP001054945"/>
    </source>
</evidence>
<comment type="caution">
    <text evidence="1">The sequence shown here is derived from an EMBL/GenBank/DDBJ whole genome shotgun (WGS) entry which is preliminary data.</text>
</comment>
<dbReference type="EMBL" id="BPLR01009789">
    <property type="protein sequence ID" value="GIY34609.1"/>
    <property type="molecule type" value="Genomic_DNA"/>
</dbReference>
<gene>
    <name evidence="1" type="ORF">CEXT_238831</name>
</gene>
<accession>A0AAV4SKR7</accession>
<dbReference type="Proteomes" id="UP001054945">
    <property type="component" value="Unassembled WGS sequence"/>
</dbReference>
<reference evidence="1 2" key="1">
    <citation type="submission" date="2021-06" db="EMBL/GenBank/DDBJ databases">
        <title>Caerostris extrusa draft genome.</title>
        <authorList>
            <person name="Kono N."/>
            <person name="Arakawa K."/>
        </authorList>
    </citation>
    <scope>NUCLEOTIDE SEQUENCE [LARGE SCALE GENOMIC DNA]</scope>
</reference>
<proteinExistence type="predicted"/>
<sequence>MQVVISSELELLHRFLKGFDLNSENILEVASAVLDVSDGLLTMSISFLYVASFANLSASSFPRFPVWLLIQ</sequence>
<organism evidence="1 2">
    <name type="scientific">Caerostris extrusa</name>
    <name type="common">Bark spider</name>
    <name type="synonym">Caerostris bankana</name>
    <dbReference type="NCBI Taxonomy" id="172846"/>
    <lineage>
        <taxon>Eukaryota</taxon>
        <taxon>Metazoa</taxon>
        <taxon>Ecdysozoa</taxon>
        <taxon>Arthropoda</taxon>
        <taxon>Chelicerata</taxon>
        <taxon>Arachnida</taxon>
        <taxon>Araneae</taxon>
        <taxon>Araneomorphae</taxon>
        <taxon>Entelegynae</taxon>
        <taxon>Araneoidea</taxon>
        <taxon>Araneidae</taxon>
        <taxon>Caerostris</taxon>
    </lineage>
</organism>
<name>A0AAV4SKR7_CAEEX</name>
<dbReference type="AlphaFoldDB" id="A0AAV4SKR7"/>
<keyword evidence="2" id="KW-1185">Reference proteome</keyword>